<evidence type="ECO:0000256" key="2">
    <source>
        <dbReference type="SAM" id="Phobius"/>
    </source>
</evidence>
<dbReference type="EMBL" id="ML987191">
    <property type="protein sequence ID" value="KAF2253403.1"/>
    <property type="molecule type" value="Genomic_DNA"/>
</dbReference>
<dbReference type="RefSeq" id="XP_033688407.1">
    <property type="nucleotide sequence ID" value="XM_033820767.1"/>
</dbReference>
<sequence>MKSLLQAIILACTAAASAQLNSDVQASVASVLMTAIPPESLQLALTNSASFSAELASLLSAGNTPQWYQDLPSDVKTLLPQLYPATMTAEMTASDDPNSSPARTSAPITSSSTMPSTSQVTATNSPTWVSVGVGYDSTSTTLSTATVQPTASSSQSPATAGSNGALSTGAKVGIGVGIPSVALIAAAGIGAFIIGMRRGKRNTQTAPNAVYDEYVRKNPPPPSNFQSWPAQGMYQQGYGPEYAEMSTTANVPEMQGSAYKNVG</sequence>
<evidence type="ECO:0000313" key="4">
    <source>
        <dbReference type="EMBL" id="KAF2253403.1"/>
    </source>
</evidence>
<gene>
    <name evidence="4" type="ORF">BU26DRAFT_222214</name>
</gene>
<feature type="region of interest" description="Disordered" evidence="1">
    <location>
        <begin position="91"/>
        <end position="123"/>
    </location>
</feature>
<feature type="compositionally biased region" description="Low complexity" evidence="1">
    <location>
        <begin position="104"/>
        <end position="118"/>
    </location>
</feature>
<dbReference type="AlphaFoldDB" id="A0A6A6IW28"/>
<evidence type="ECO:0008006" key="6">
    <source>
        <dbReference type="Google" id="ProtNLM"/>
    </source>
</evidence>
<dbReference type="GeneID" id="54574097"/>
<reference evidence="4" key="1">
    <citation type="journal article" date="2020" name="Stud. Mycol.">
        <title>101 Dothideomycetes genomes: a test case for predicting lifestyles and emergence of pathogens.</title>
        <authorList>
            <person name="Haridas S."/>
            <person name="Albert R."/>
            <person name="Binder M."/>
            <person name="Bloem J."/>
            <person name="Labutti K."/>
            <person name="Salamov A."/>
            <person name="Andreopoulos B."/>
            <person name="Baker S."/>
            <person name="Barry K."/>
            <person name="Bills G."/>
            <person name="Bluhm B."/>
            <person name="Cannon C."/>
            <person name="Castanera R."/>
            <person name="Culley D."/>
            <person name="Daum C."/>
            <person name="Ezra D."/>
            <person name="Gonzalez J."/>
            <person name="Henrissat B."/>
            <person name="Kuo A."/>
            <person name="Liang C."/>
            <person name="Lipzen A."/>
            <person name="Lutzoni F."/>
            <person name="Magnuson J."/>
            <person name="Mondo S."/>
            <person name="Nolan M."/>
            <person name="Ohm R."/>
            <person name="Pangilinan J."/>
            <person name="Park H.-J."/>
            <person name="Ramirez L."/>
            <person name="Alfaro M."/>
            <person name="Sun H."/>
            <person name="Tritt A."/>
            <person name="Yoshinaga Y."/>
            <person name="Zwiers L.-H."/>
            <person name="Turgeon B."/>
            <person name="Goodwin S."/>
            <person name="Spatafora J."/>
            <person name="Crous P."/>
            <person name="Grigoriev I."/>
        </authorList>
    </citation>
    <scope>NUCLEOTIDE SEQUENCE</scope>
    <source>
        <strain evidence="4">CBS 122368</strain>
    </source>
</reference>
<keyword evidence="5" id="KW-1185">Reference proteome</keyword>
<feature type="chain" id="PRO_5025436214" description="Mid2 domain-containing protein" evidence="3">
    <location>
        <begin position="19"/>
        <end position="263"/>
    </location>
</feature>
<evidence type="ECO:0000313" key="5">
    <source>
        <dbReference type="Proteomes" id="UP000800094"/>
    </source>
</evidence>
<evidence type="ECO:0000256" key="1">
    <source>
        <dbReference type="SAM" id="MobiDB-lite"/>
    </source>
</evidence>
<feature type="signal peptide" evidence="3">
    <location>
        <begin position="1"/>
        <end position="18"/>
    </location>
</feature>
<proteinExistence type="predicted"/>
<keyword evidence="2" id="KW-1133">Transmembrane helix</keyword>
<evidence type="ECO:0000256" key="3">
    <source>
        <dbReference type="SAM" id="SignalP"/>
    </source>
</evidence>
<organism evidence="4 5">
    <name type="scientific">Trematosphaeria pertusa</name>
    <dbReference type="NCBI Taxonomy" id="390896"/>
    <lineage>
        <taxon>Eukaryota</taxon>
        <taxon>Fungi</taxon>
        <taxon>Dikarya</taxon>
        <taxon>Ascomycota</taxon>
        <taxon>Pezizomycotina</taxon>
        <taxon>Dothideomycetes</taxon>
        <taxon>Pleosporomycetidae</taxon>
        <taxon>Pleosporales</taxon>
        <taxon>Massarineae</taxon>
        <taxon>Trematosphaeriaceae</taxon>
        <taxon>Trematosphaeria</taxon>
    </lineage>
</organism>
<accession>A0A6A6IW28</accession>
<keyword evidence="3" id="KW-0732">Signal</keyword>
<dbReference type="OrthoDB" id="5419608at2759"/>
<feature type="compositionally biased region" description="Polar residues" evidence="1">
    <location>
        <begin position="91"/>
        <end position="103"/>
    </location>
</feature>
<name>A0A6A6IW28_9PLEO</name>
<keyword evidence="2" id="KW-0812">Transmembrane</keyword>
<dbReference type="Proteomes" id="UP000800094">
    <property type="component" value="Unassembled WGS sequence"/>
</dbReference>
<keyword evidence="2" id="KW-0472">Membrane</keyword>
<protein>
    <recommendedName>
        <fullName evidence="6">Mid2 domain-containing protein</fullName>
    </recommendedName>
</protein>
<feature type="transmembrane region" description="Helical" evidence="2">
    <location>
        <begin position="172"/>
        <end position="194"/>
    </location>
</feature>